<gene>
    <name evidence="4" type="primary">rlpA</name>
    <name evidence="8" type="ORF">ACFOOR_00560</name>
</gene>
<dbReference type="Gene3D" id="2.40.40.10">
    <property type="entry name" value="RlpA-like domain"/>
    <property type="match status" value="1"/>
</dbReference>
<comment type="similarity">
    <text evidence="4 5">Belongs to the RlpA family.</text>
</comment>
<evidence type="ECO:0000256" key="4">
    <source>
        <dbReference type="HAMAP-Rule" id="MF_02071"/>
    </source>
</evidence>
<organism evidence="8 9">
    <name type="scientific">Hyphobacterium vulgare</name>
    <dbReference type="NCBI Taxonomy" id="1736751"/>
    <lineage>
        <taxon>Bacteria</taxon>
        <taxon>Pseudomonadati</taxon>
        <taxon>Pseudomonadota</taxon>
        <taxon>Alphaproteobacteria</taxon>
        <taxon>Maricaulales</taxon>
        <taxon>Maricaulaceae</taxon>
        <taxon>Hyphobacterium</taxon>
    </lineage>
</organism>
<dbReference type="RefSeq" id="WP_343163695.1">
    <property type="nucleotide sequence ID" value="NZ_JBHRSV010000001.1"/>
</dbReference>
<feature type="domain" description="SPOR" evidence="7">
    <location>
        <begin position="174"/>
        <end position="252"/>
    </location>
</feature>
<dbReference type="Proteomes" id="UP001595379">
    <property type="component" value="Unassembled WGS sequence"/>
</dbReference>
<keyword evidence="2 4" id="KW-0456">Lyase</keyword>
<dbReference type="SUPFAM" id="SSF110997">
    <property type="entry name" value="Sporulation related repeat"/>
    <property type="match status" value="1"/>
</dbReference>
<accession>A0ABV6ZT37</accession>
<comment type="caution">
    <text evidence="8">The sequence shown here is derived from an EMBL/GenBank/DDBJ whole genome shotgun (WGS) entry which is preliminary data.</text>
</comment>
<comment type="function">
    <text evidence="4">Lytic transglycosylase with a strong preference for naked glycan strands that lack stem peptides.</text>
</comment>
<dbReference type="InterPro" id="IPR007730">
    <property type="entry name" value="SPOR-like_dom"/>
</dbReference>
<dbReference type="InterPro" id="IPR009009">
    <property type="entry name" value="RlpA-like_DPBB"/>
</dbReference>
<dbReference type="CDD" id="cd22268">
    <property type="entry name" value="DPBB_RlpA-like"/>
    <property type="match status" value="1"/>
</dbReference>
<evidence type="ECO:0000313" key="9">
    <source>
        <dbReference type="Proteomes" id="UP001595379"/>
    </source>
</evidence>
<keyword evidence="1" id="KW-0732">Signal</keyword>
<sequence length="253" mass="27414">MRAAPSPSVTPPARPGGRIEPRVGNPYQINGRTYVPTFDDSYDRTGIASWYGPGFHGRLTASGEVFDENLMTAAHTTLPIPSLVEVTNLENGRTVVLRLNDRGPFADDRIIDLSRAAATELDFIGQGLANVRVRYLGPVDGPGVSAPPVIFTASNTGDDPIAAQVLADMRASGEAAPRLVTIQAGSFTDRDNAQALQARLERRGEAWIEEAVVNGQMVFRVLLGQWENRAEAEMTRTALRTEGIFDARVVSLR</sequence>
<evidence type="ECO:0000256" key="5">
    <source>
        <dbReference type="RuleBase" id="RU003495"/>
    </source>
</evidence>
<evidence type="ECO:0000256" key="3">
    <source>
        <dbReference type="ARBA" id="ARBA00023316"/>
    </source>
</evidence>
<dbReference type="Pfam" id="PF05036">
    <property type="entry name" value="SPOR"/>
    <property type="match status" value="1"/>
</dbReference>
<proteinExistence type="inferred from homology"/>
<keyword evidence="3 4" id="KW-0961">Cell wall biogenesis/degradation</keyword>
<dbReference type="InterPro" id="IPR034718">
    <property type="entry name" value="RlpA"/>
</dbReference>
<evidence type="ECO:0000259" key="7">
    <source>
        <dbReference type="PROSITE" id="PS51724"/>
    </source>
</evidence>
<dbReference type="PROSITE" id="PS51724">
    <property type="entry name" value="SPOR"/>
    <property type="match status" value="1"/>
</dbReference>
<feature type="region of interest" description="Disordered" evidence="6">
    <location>
        <begin position="1"/>
        <end position="23"/>
    </location>
</feature>
<dbReference type="PANTHER" id="PTHR34183">
    <property type="entry name" value="ENDOLYTIC PEPTIDOGLYCAN TRANSGLYCOSYLASE RLPA"/>
    <property type="match status" value="1"/>
</dbReference>
<dbReference type="InterPro" id="IPR012997">
    <property type="entry name" value="RplA"/>
</dbReference>
<evidence type="ECO:0000256" key="6">
    <source>
        <dbReference type="SAM" id="MobiDB-lite"/>
    </source>
</evidence>
<dbReference type="Pfam" id="PF03330">
    <property type="entry name" value="DPBB_1"/>
    <property type="match status" value="1"/>
</dbReference>
<dbReference type="EC" id="4.2.2.-" evidence="4"/>
<name>A0ABV6ZT37_9PROT</name>
<reference evidence="9" key="1">
    <citation type="journal article" date="2019" name="Int. J. Syst. Evol. Microbiol.">
        <title>The Global Catalogue of Microorganisms (GCM) 10K type strain sequencing project: providing services to taxonomists for standard genome sequencing and annotation.</title>
        <authorList>
            <consortium name="The Broad Institute Genomics Platform"/>
            <consortium name="The Broad Institute Genome Sequencing Center for Infectious Disease"/>
            <person name="Wu L."/>
            <person name="Ma J."/>
        </authorList>
    </citation>
    <scope>NUCLEOTIDE SEQUENCE [LARGE SCALE GENOMIC DNA]</scope>
    <source>
        <strain evidence="9">KCTC 52487</strain>
    </source>
</reference>
<protein>
    <recommendedName>
        <fullName evidence="4">Endolytic peptidoglycan transglycosylase RlpA</fullName>
        <ecNumber evidence="4">4.2.2.-</ecNumber>
    </recommendedName>
</protein>
<dbReference type="Gene3D" id="3.30.70.1070">
    <property type="entry name" value="Sporulation related repeat"/>
    <property type="match status" value="1"/>
</dbReference>
<dbReference type="PANTHER" id="PTHR34183:SF1">
    <property type="entry name" value="ENDOLYTIC PEPTIDOGLYCAN TRANSGLYCOSYLASE RLPA"/>
    <property type="match status" value="1"/>
</dbReference>
<dbReference type="InterPro" id="IPR036680">
    <property type="entry name" value="SPOR-like_sf"/>
</dbReference>
<evidence type="ECO:0000313" key="8">
    <source>
        <dbReference type="EMBL" id="MFC2924591.1"/>
    </source>
</evidence>
<dbReference type="EMBL" id="JBHRSV010000001">
    <property type="protein sequence ID" value="MFC2924591.1"/>
    <property type="molecule type" value="Genomic_DNA"/>
</dbReference>
<keyword evidence="9" id="KW-1185">Reference proteome</keyword>
<evidence type="ECO:0000256" key="2">
    <source>
        <dbReference type="ARBA" id="ARBA00023239"/>
    </source>
</evidence>
<dbReference type="SUPFAM" id="SSF50685">
    <property type="entry name" value="Barwin-like endoglucanases"/>
    <property type="match status" value="1"/>
</dbReference>
<dbReference type="InterPro" id="IPR036908">
    <property type="entry name" value="RlpA-like_sf"/>
</dbReference>
<dbReference type="HAMAP" id="MF_02071">
    <property type="entry name" value="RlpA"/>
    <property type="match status" value="1"/>
</dbReference>
<dbReference type="NCBIfam" id="TIGR00413">
    <property type="entry name" value="rlpA"/>
    <property type="match status" value="1"/>
</dbReference>
<evidence type="ECO:0000256" key="1">
    <source>
        <dbReference type="ARBA" id="ARBA00022729"/>
    </source>
</evidence>